<keyword evidence="6" id="KW-1185">Reference proteome</keyword>
<sequence>MDTLQLLSAFLDKQDLLSKLTESEKLHGFGYSDIHVISAIHTLDHANVTKIAEYMHITKSAISKIAKRLIKSGCILSYMEEYNKKEIYFRLTKKGEALNAEHAKRHSLWHARDLQFLSTYSEKELEFIHQFMQDYNDYLSAQIKELEGR</sequence>
<keyword evidence="2" id="KW-0238">DNA-binding</keyword>
<feature type="domain" description="HTH marR-type" evidence="4">
    <location>
        <begin position="1"/>
        <end position="137"/>
    </location>
</feature>
<comment type="caution">
    <text evidence="5">The sequence shown here is derived from an EMBL/GenBank/DDBJ whole genome shotgun (WGS) entry which is preliminary data.</text>
</comment>
<evidence type="ECO:0000259" key="4">
    <source>
        <dbReference type="PROSITE" id="PS50995"/>
    </source>
</evidence>
<proteinExistence type="predicted"/>
<dbReference type="PROSITE" id="PS50995">
    <property type="entry name" value="HTH_MARR_2"/>
    <property type="match status" value="1"/>
</dbReference>
<evidence type="ECO:0000256" key="3">
    <source>
        <dbReference type="ARBA" id="ARBA00023163"/>
    </source>
</evidence>
<dbReference type="InterPro" id="IPR036390">
    <property type="entry name" value="WH_DNA-bd_sf"/>
</dbReference>
<keyword evidence="3" id="KW-0804">Transcription</keyword>
<dbReference type="Pfam" id="PF01047">
    <property type="entry name" value="MarR"/>
    <property type="match status" value="1"/>
</dbReference>
<dbReference type="PANTHER" id="PTHR35790">
    <property type="entry name" value="HTH-TYPE TRANSCRIPTIONAL REGULATOR PCHR"/>
    <property type="match status" value="1"/>
</dbReference>
<evidence type="ECO:0000313" key="5">
    <source>
        <dbReference type="EMBL" id="KXL53032.1"/>
    </source>
</evidence>
<evidence type="ECO:0000313" key="6">
    <source>
        <dbReference type="Proteomes" id="UP000070539"/>
    </source>
</evidence>
<evidence type="ECO:0000256" key="1">
    <source>
        <dbReference type="ARBA" id="ARBA00023015"/>
    </source>
</evidence>
<protein>
    <submittedName>
        <fullName evidence="5">MarR family protein</fullName>
    </submittedName>
</protein>
<dbReference type="Gene3D" id="1.10.10.10">
    <property type="entry name" value="Winged helix-like DNA-binding domain superfamily/Winged helix DNA-binding domain"/>
    <property type="match status" value="1"/>
</dbReference>
<dbReference type="SMART" id="SM00347">
    <property type="entry name" value="HTH_MARR"/>
    <property type="match status" value="1"/>
</dbReference>
<dbReference type="Proteomes" id="UP000070539">
    <property type="component" value="Unassembled WGS sequence"/>
</dbReference>
<dbReference type="InterPro" id="IPR052067">
    <property type="entry name" value="Metal_resp_HTH_trans_reg"/>
</dbReference>
<name>A0A136WES9_9FIRM</name>
<reference evidence="5 6" key="1">
    <citation type="submission" date="2016-01" db="EMBL/GenBank/DDBJ databases">
        <title>Genome sequence of Clostridium neopropionicum X4, DSM-3847.</title>
        <authorList>
            <person name="Poehlein A."/>
            <person name="Beck M.H."/>
            <person name="Bengelsdorf F.R."/>
            <person name="Daniel R."/>
            <person name="Duerre P."/>
        </authorList>
    </citation>
    <scope>NUCLEOTIDE SEQUENCE [LARGE SCALE GENOMIC DNA]</scope>
    <source>
        <strain evidence="5 6">DSM-3847</strain>
    </source>
</reference>
<gene>
    <name evidence="5" type="ORF">CLNEO_15750</name>
</gene>
<dbReference type="PATRIC" id="fig|36847.3.peg.1839"/>
<dbReference type="OrthoDB" id="5358347at2"/>
<dbReference type="EMBL" id="LRVM01000004">
    <property type="protein sequence ID" value="KXL53032.1"/>
    <property type="molecule type" value="Genomic_DNA"/>
</dbReference>
<dbReference type="GO" id="GO:0003700">
    <property type="term" value="F:DNA-binding transcription factor activity"/>
    <property type="evidence" value="ECO:0007669"/>
    <property type="project" value="InterPro"/>
</dbReference>
<keyword evidence="1" id="KW-0805">Transcription regulation</keyword>
<dbReference type="PANTHER" id="PTHR35790:SF4">
    <property type="entry name" value="HTH-TYPE TRANSCRIPTIONAL REGULATOR PCHR"/>
    <property type="match status" value="1"/>
</dbReference>
<dbReference type="InterPro" id="IPR000835">
    <property type="entry name" value="HTH_MarR-typ"/>
</dbReference>
<dbReference type="AlphaFoldDB" id="A0A136WES9"/>
<dbReference type="SUPFAM" id="SSF46785">
    <property type="entry name" value="Winged helix' DNA-binding domain"/>
    <property type="match status" value="1"/>
</dbReference>
<dbReference type="STRING" id="36847.CLNEO_15750"/>
<organism evidence="5 6">
    <name type="scientific">Anaerotignum neopropionicum</name>
    <dbReference type="NCBI Taxonomy" id="36847"/>
    <lineage>
        <taxon>Bacteria</taxon>
        <taxon>Bacillati</taxon>
        <taxon>Bacillota</taxon>
        <taxon>Clostridia</taxon>
        <taxon>Lachnospirales</taxon>
        <taxon>Anaerotignaceae</taxon>
        <taxon>Anaerotignum</taxon>
    </lineage>
</organism>
<dbReference type="InterPro" id="IPR036388">
    <property type="entry name" value="WH-like_DNA-bd_sf"/>
</dbReference>
<accession>A0A136WES9</accession>
<dbReference type="RefSeq" id="WP_066087031.1">
    <property type="nucleotide sequence ID" value="NZ_LRVM01000004.1"/>
</dbReference>
<evidence type="ECO:0000256" key="2">
    <source>
        <dbReference type="ARBA" id="ARBA00023125"/>
    </source>
</evidence>
<dbReference type="GO" id="GO:0003677">
    <property type="term" value="F:DNA binding"/>
    <property type="evidence" value="ECO:0007669"/>
    <property type="project" value="UniProtKB-KW"/>
</dbReference>